<dbReference type="Proteomes" id="UP001595528">
    <property type="component" value="Unassembled WGS sequence"/>
</dbReference>
<keyword evidence="2" id="KW-0012">Acyltransferase</keyword>
<name>A0ABV7L4L3_9PROT</name>
<comment type="caution">
    <text evidence="2">The sequence shown here is derived from an EMBL/GenBank/DDBJ whole genome shotgun (WGS) entry which is preliminary data.</text>
</comment>
<dbReference type="PROSITE" id="PS51186">
    <property type="entry name" value="GNAT"/>
    <property type="match status" value="1"/>
</dbReference>
<feature type="domain" description="N-acetyltransferase" evidence="1">
    <location>
        <begin position="1"/>
        <end position="146"/>
    </location>
</feature>
<keyword evidence="3" id="KW-1185">Reference proteome</keyword>
<sequence>MTIDTLLPQDAASNDILLDKAFGAGRHEKAASRLRNGLEILPQLGLCVRSEGRLIGSLAFWPIQVGGTPAILLGPLAVEPGRQGLGIGKALIAAGLKRAHDLGHTYCVLVGDPAYYTQFGFQAASPAGIVMPGNPDPKRLLALNLQDDVAARALLGVSGMVAGARA</sequence>
<dbReference type="RefSeq" id="WP_379903939.1">
    <property type="nucleotide sequence ID" value="NZ_JBHRTR010000034.1"/>
</dbReference>
<proteinExistence type="predicted"/>
<dbReference type="SUPFAM" id="SSF55729">
    <property type="entry name" value="Acyl-CoA N-acyltransferases (Nat)"/>
    <property type="match status" value="1"/>
</dbReference>
<evidence type="ECO:0000313" key="2">
    <source>
        <dbReference type="EMBL" id="MFC3229591.1"/>
    </source>
</evidence>
<accession>A0ABV7L4L3</accession>
<protein>
    <submittedName>
        <fullName evidence="2">GNAT family N-acetyltransferase</fullName>
        <ecNumber evidence="2">2.3.-.-</ecNumber>
    </submittedName>
</protein>
<keyword evidence="2" id="KW-0808">Transferase</keyword>
<dbReference type="GO" id="GO:0016746">
    <property type="term" value="F:acyltransferase activity"/>
    <property type="evidence" value="ECO:0007669"/>
    <property type="project" value="UniProtKB-KW"/>
</dbReference>
<organism evidence="2 3">
    <name type="scientific">Marinibaculum pumilum</name>
    <dbReference type="NCBI Taxonomy" id="1766165"/>
    <lineage>
        <taxon>Bacteria</taxon>
        <taxon>Pseudomonadati</taxon>
        <taxon>Pseudomonadota</taxon>
        <taxon>Alphaproteobacteria</taxon>
        <taxon>Rhodospirillales</taxon>
        <taxon>Rhodospirillaceae</taxon>
        <taxon>Marinibaculum</taxon>
    </lineage>
</organism>
<gene>
    <name evidence="2" type="ORF">ACFOGJ_20250</name>
</gene>
<dbReference type="InterPro" id="IPR016181">
    <property type="entry name" value="Acyl_CoA_acyltransferase"/>
</dbReference>
<dbReference type="CDD" id="cd04301">
    <property type="entry name" value="NAT_SF"/>
    <property type="match status" value="1"/>
</dbReference>
<evidence type="ECO:0000313" key="3">
    <source>
        <dbReference type="Proteomes" id="UP001595528"/>
    </source>
</evidence>
<evidence type="ECO:0000259" key="1">
    <source>
        <dbReference type="PROSITE" id="PS51186"/>
    </source>
</evidence>
<dbReference type="Pfam" id="PF00583">
    <property type="entry name" value="Acetyltransf_1"/>
    <property type="match status" value="1"/>
</dbReference>
<reference evidence="3" key="1">
    <citation type="journal article" date="2019" name="Int. J. Syst. Evol. Microbiol.">
        <title>The Global Catalogue of Microorganisms (GCM) 10K type strain sequencing project: providing services to taxonomists for standard genome sequencing and annotation.</title>
        <authorList>
            <consortium name="The Broad Institute Genomics Platform"/>
            <consortium name="The Broad Institute Genome Sequencing Center for Infectious Disease"/>
            <person name="Wu L."/>
            <person name="Ma J."/>
        </authorList>
    </citation>
    <scope>NUCLEOTIDE SEQUENCE [LARGE SCALE GENOMIC DNA]</scope>
    <source>
        <strain evidence="3">KCTC 42964</strain>
    </source>
</reference>
<dbReference type="EC" id="2.3.-.-" evidence="2"/>
<dbReference type="EMBL" id="JBHRTR010000034">
    <property type="protein sequence ID" value="MFC3229591.1"/>
    <property type="molecule type" value="Genomic_DNA"/>
</dbReference>
<dbReference type="Gene3D" id="3.40.630.30">
    <property type="match status" value="1"/>
</dbReference>
<dbReference type="InterPro" id="IPR000182">
    <property type="entry name" value="GNAT_dom"/>
</dbReference>